<feature type="compositionally biased region" description="Basic and acidic residues" evidence="2">
    <location>
        <begin position="8"/>
        <end position="18"/>
    </location>
</feature>
<feature type="region of interest" description="Disordered" evidence="2">
    <location>
        <begin position="1"/>
        <end position="110"/>
    </location>
</feature>
<evidence type="ECO:0000256" key="2">
    <source>
        <dbReference type="SAM" id="MobiDB-lite"/>
    </source>
</evidence>
<reference evidence="3" key="1">
    <citation type="journal article" date="2020" name="Stud. Mycol.">
        <title>101 Dothideomycetes genomes: a test case for predicting lifestyles and emergence of pathogens.</title>
        <authorList>
            <person name="Haridas S."/>
            <person name="Albert R."/>
            <person name="Binder M."/>
            <person name="Bloem J."/>
            <person name="Labutti K."/>
            <person name="Salamov A."/>
            <person name="Andreopoulos B."/>
            <person name="Baker S."/>
            <person name="Barry K."/>
            <person name="Bills G."/>
            <person name="Bluhm B."/>
            <person name="Cannon C."/>
            <person name="Castanera R."/>
            <person name="Culley D."/>
            <person name="Daum C."/>
            <person name="Ezra D."/>
            <person name="Gonzalez J."/>
            <person name="Henrissat B."/>
            <person name="Kuo A."/>
            <person name="Liang C."/>
            <person name="Lipzen A."/>
            <person name="Lutzoni F."/>
            <person name="Magnuson J."/>
            <person name="Mondo S."/>
            <person name="Nolan M."/>
            <person name="Ohm R."/>
            <person name="Pangilinan J."/>
            <person name="Park H.-J."/>
            <person name="Ramirez L."/>
            <person name="Alfaro M."/>
            <person name="Sun H."/>
            <person name="Tritt A."/>
            <person name="Yoshinaga Y."/>
            <person name="Zwiers L.-H."/>
            <person name="Turgeon B."/>
            <person name="Goodwin S."/>
            <person name="Spatafora J."/>
            <person name="Crous P."/>
            <person name="Grigoriev I."/>
        </authorList>
    </citation>
    <scope>NUCLEOTIDE SEQUENCE</scope>
    <source>
        <strain evidence="3">CBS 122368</strain>
    </source>
</reference>
<dbReference type="AlphaFoldDB" id="A0A6A6IJJ8"/>
<comment type="similarity">
    <text evidence="1">Belongs to the bystin family.</text>
</comment>
<evidence type="ECO:0000256" key="1">
    <source>
        <dbReference type="ARBA" id="ARBA00007114"/>
    </source>
</evidence>
<dbReference type="PANTHER" id="PTHR12821">
    <property type="entry name" value="BYSTIN"/>
    <property type="match status" value="1"/>
</dbReference>
<sequence>MPKTPKSPRGEAQRHNPLADDYLPATTFKQRPAKRQKRDDAAGDRVIDSKQSQKILEIARELAEEADGENQERRPDNNPAFDFRLEDEPEEDTAQYDDDDAWGEEDEGEEVEVEVNDLDAFNRFFPTTQNPIVWPGEREDAQPSGGQGTDLAALILQKIAEHEAANPSQREVRGGGDPEDAVEIPEKVVEVYSKVGILMSRYKSGKLPKPFKVLPTIPAWETLLAITRPADWTPNAVFQATRLFISSKPHIAQIFLNSILLPAVVDNIHETRKLNVHLYNALKKALYKPSAFFKGIVFPMLTDGTCSQREALIVASVVAKVSIPVLHSAAALHRICEIAADQMSSDPESAGPCNIFIKTLLEKKYALPYKVVDALVFHFLRFRAVSSDAMDTESVAGDLGSTGKLPVIWHQCLLAFAQRYRNDITEDQREALLDLLLSRGHKSISPEVRRELLEGRGRGVVVEPPPVGMDGDDTMVMG</sequence>
<feature type="compositionally biased region" description="Basic and acidic residues" evidence="2">
    <location>
        <begin position="37"/>
        <end position="48"/>
    </location>
</feature>
<dbReference type="GO" id="GO:0005730">
    <property type="term" value="C:nucleolus"/>
    <property type="evidence" value="ECO:0007669"/>
    <property type="project" value="TreeGrafter"/>
</dbReference>
<dbReference type="Pfam" id="PF05291">
    <property type="entry name" value="Bystin"/>
    <property type="match status" value="1"/>
</dbReference>
<dbReference type="InterPro" id="IPR007955">
    <property type="entry name" value="Bystin"/>
</dbReference>
<dbReference type="EMBL" id="ML987193">
    <property type="protein sequence ID" value="KAF2250754.1"/>
    <property type="molecule type" value="Genomic_DNA"/>
</dbReference>
<keyword evidence="4" id="KW-1185">Reference proteome</keyword>
<protein>
    <submittedName>
        <fullName evidence="3">Bystin-domain-containing protein</fullName>
    </submittedName>
</protein>
<dbReference type="Proteomes" id="UP000800094">
    <property type="component" value="Unassembled WGS sequence"/>
</dbReference>
<evidence type="ECO:0000313" key="3">
    <source>
        <dbReference type="EMBL" id="KAF2250754.1"/>
    </source>
</evidence>
<organism evidence="3 4">
    <name type="scientific">Trematosphaeria pertusa</name>
    <dbReference type="NCBI Taxonomy" id="390896"/>
    <lineage>
        <taxon>Eukaryota</taxon>
        <taxon>Fungi</taxon>
        <taxon>Dikarya</taxon>
        <taxon>Ascomycota</taxon>
        <taxon>Pezizomycotina</taxon>
        <taxon>Dothideomycetes</taxon>
        <taxon>Pleosporomycetidae</taxon>
        <taxon>Pleosporales</taxon>
        <taxon>Massarineae</taxon>
        <taxon>Trematosphaeriaceae</taxon>
        <taxon>Trematosphaeria</taxon>
    </lineage>
</organism>
<feature type="compositionally biased region" description="Acidic residues" evidence="2">
    <location>
        <begin position="85"/>
        <end position="110"/>
    </location>
</feature>
<dbReference type="GO" id="GO:0005737">
    <property type="term" value="C:cytoplasm"/>
    <property type="evidence" value="ECO:0007669"/>
    <property type="project" value="TreeGrafter"/>
</dbReference>
<accession>A0A6A6IJJ8</accession>
<dbReference type="GO" id="GO:0030515">
    <property type="term" value="F:snoRNA binding"/>
    <property type="evidence" value="ECO:0007669"/>
    <property type="project" value="TreeGrafter"/>
</dbReference>
<gene>
    <name evidence="3" type="ORF">BU26DRAFT_517542</name>
</gene>
<dbReference type="GO" id="GO:0006364">
    <property type="term" value="P:rRNA processing"/>
    <property type="evidence" value="ECO:0007669"/>
    <property type="project" value="TreeGrafter"/>
</dbReference>
<dbReference type="PANTHER" id="PTHR12821:SF0">
    <property type="entry name" value="BYSTIN"/>
    <property type="match status" value="1"/>
</dbReference>
<proteinExistence type="inferred from homology"/>
<dbReference type="RefSeq" id="XP_033685758.1">
    <property type="nucleotide sequence ID" value="XM_033828599.1"/>
</dbReference>
<name>A0A6A6IJJ8_9PLEO</name>
<dbReference type="GO" id="GO:0030688">
    <property type="term" value="C:preribosome, small subunit precursor"/>
    <property type="evidence" value="ECO:0007669"/>
    <property type="project" value="TreeGrafter"/>
</dbReference>
<dbReference type="GeneID" id="54581929"/>
<dbReference type="OrthoDB" id="2192561at2759"/>
<dbReference type="Gene3D" id="1.25.40.480">
    <property type="match status" value="1"/>
</dbReference>
<evidence type="ECO:0000313" key="4">
    <source>
        <dbReference type="Proteomes" id="UP000800094"/>
    </source>
</evidence>